<dbReference type="RefSeq" id="WP_262600206.1">
    <property type="nucleotide sequence ID" value="NZ_CP103300.1"/>
</dbReference>
<reference evidence="1" key="1">
    <citation type="submission" date="2022-10" db="EMBL/GenBank/DDBJ databases">
        <title>Completed Genome Sequence of two octocoral isolated bacterium, Endozoicomonas euniceicola EF212T and Endozoicomonas gorgoniicola PS125T.</title>
        <authorList>
            <person name="Chiou Y.-J."/>
            <person name="Chen Y.-H."/>
        </authorList>
    </citation>
    <scope>NUCLEOTIDE SEQUENCE</scope>
    <source>
        <strain evidence="1">EF212</strain>
    </source>
</reference>
<gene>
    <name evidence="1" type="ORF">NX720_06640</name>
</gene>
<evidence type="ECO:0000313" key="2">
    <source>
        <dbReference type="Proteomes" id="UP001163255"/>
    </source>
</evidence>
<name>A0ABY6GYC1_9GAMM</name>
<proteinExistence type="predicted"/>
<dbReference type="Proteomes" id="UP001163255">
    <property type="component" value="Chromosome"/>
</dbReference>
<keyword evidence="2" id="KW-1185">Reference proteome</keyword>
<sequence>MEGACSNNFLQKTVLQKKTQSIPSTLDSSACYVSKKVDIKEDENRCLLADSRSTTLNPYEKVVHDRFPIKVNDIILQQLKSTTDELKEETICHKTALSIQKNFAKEELSEASIFLFGDKDKYIKYINADEEHDYIFVHKLKDSAYGLGGDKHDFVILRKNKEFYLLQSMVSIFTLNQWINGGYQTIDESEKKFTRSKDLYLLHSKKKLAIPLSEEQVDGLKKGMLYHKEFGKAKAAFNRIVSTKINKPVSKASFNQKFLPTLFSVLANSSDKPYFRIFSISRKFLGVEPECKVFFEVYKAKI</sequence>
<dbReference type="EMBL" id="CP103300">
    <property type="protein sequence ID" value="UYM17582.1"/>
    <property type="molecule type" value="Genomic_DNA"/>
</dbReference>
<accession>A0ABY6GYC1</accession>
<protein>
    <submittedName>
        <fullName evidence="1">Uncharacterized protein</fullName>
    </submittedName>
</protein>
<evidence type="ECO:0000313" key="1">
    <source>
        <dbReference type="EMBL" id="UYM17582.1"/>
    </source>
</evidence>
<organism evidence="1 2">
    <name type="scientific">Endozoicomonas euniceicola</name>
    <dbReference type="NCBI Taxonomy" id="1234143"/>
    <lineage>
        <taxon>Bacteria</taxon>
        <taxon>Pseudomonadati</taxon>
        <taxon>Pseudomonadota</taxon>
        <taxon>Gammaproteobacteria</taxon>
        <taxon>Oceanospirillales</taxon>
        <taxon>Endozoicomonadaceae</taxon>
        <taxon>Endozoicomonas</taxon>
    </lineage>
</organism>